<accession>A0ABU3P2A9</accession>
<evidence type="ECO:0000313" key="2">
    <source>
        <dbReference type="Proteomes" id="UP001254848"/>
    </source>
</evidence>
<keyword evidence="2" id="KW-1185">Reference proteome</keyword>
<gene>
    <name evidence="1" type="ORF">Q4T40_18250</name>
</gene>
<evidence type="ECO:0000313" key="1">
    <source>
        <dbReference type="EMBL" id="MDT8903181.1"/>
    </source>
</evidence>
<dbReference type="RefSeq" id="WP_413781640.1">
    <property type="nucleotide sequence ID" value="NZ_JAUOZS010000001.1"/>
</dbReference>
<organism evidence="1 2">
    <name type="scientific">Anaeroselena agilis</name>
    <dbReference type="NCBI Taxonomy" id="3063788"/>
    <lineage>
        <taxon>Bacteria</taxon>
        <taxon>Bacillati</taxon>
        <taxon>Bacillota</taxon>
        <taxon>Negativicutes</taxon>
        <taxon>Acetonemataceae</taxon>
        <taxon>Anaeroselena</taxon>
    </lineage>
</organism>
<name>A0ABU3P2A9_9FIRM</name>
<comment type="caution">
    <text evidence="1">The sequence shown here is derived from an EMBL/GenBank/DDBJ whole genome shotgun (WGS) entry which is preliminary data.</text>
</comment>
<sequence>MKFPVYNVYRDFFGYPKGDSPRRSLLYILSIRDTIEIVRQVCYQKNSNPFLHYEDRVRKSGLTSKFLRNAKSFFLALEPDYNLTFADAEIWVAPKHLQSCPRGGVSIPVPYLISSKKTEIITLTFGRPENITRELQVLKGLAQYFKINPPWPSGYDTFSYWDLSTGTKSSTNFSNIIPVSSREILKVLNHMVVTINKSA</sequence>
<dbReference type="EMBL" id="JAUOZS010000001">
    <property type="protein sequence ID" value="MDT8903181.1"/>
    <property type="molecule type" value="Genomic_DNA"/>
</dbReference>
<protein>
    <submittedName>
        <fullName evidence="1">Uncharacterized protein</fullName>
    </submittedName>
</protein>
<proteinExistence type="predicted"/>
<reference evidence="1 2" key="1">
    <citation type="submission" date="2023-07" db="EMBL/GenBank/DDBJ databases">
        <title>The novel representative of Negativicutes class, Anaeroselena agilis gen. nov. sp. nov.</title>
        <authorList>
            <person name="Prokofeva M.I."/>
            <person name="Elcheninov A.G."/>
            <person name="Klyukina A."/>
            <person name="Kublanov I.V."/>
            <person name="Frolov E.N."/>
            <person name="Podosokorskaya O.A."/>
        </authorList>
    </citation>
    <scope>NUCLEOTIDE SEQUENCE [LARGE SCALE GENOMIC DNA]</scope>
    <source>
        <strain evidence="1 2">4137-cl</strain>
    </source>
</reference>
<dbReference type="Proteomes" id="UP001254848">
    <property type="component" value="Unassembled WGS sequence"/>
</dbReference>